<dbReference type="EMBL" id="KB445642">
    <property type="protein sequence ID" value="EMD65231.1"/>
    <property type="molecule type" value="Genomic_DNA"/>
</dbReference>
<dbReference type="HOGENOM" id="CLU_009785_0_0_1"/>
<accession>M2T7M9</accession>
<gene>
    <name evidence="1" type="ORF">COCSADRAFT_356608</name>
</gene>
<sequence>MVDTPEGSQNRDLKSLVDRFFDYGNKEAWYNRFNKLGFYSGNSIKITEKLDRPGKTDVSFRLGGKDILDTSKSLMGSKITKKFGETGVAGQSLYIGLAFFIAYKEASIDLASGDNVVGAVPFSGYPESRIQSNWGLYNVHFPSGATITPSTGTGEGSGVGDEVSKNSNNKLNALSKSKGWIEVGTTVRVGLIVGVSFSKPYEKVVGDLPDMSVSQRVFSRWNLEHTGTQSCSTSTFDKLYVDNLAAAGTKQCFKDSGQPIKKRNLEIAQNLTKRDGFEDGRPDWGDIPMPGYNLGDNSFNQMFPVLLCDNCASCTLQNPFREPCYGCVCLGCKYGLGPRGRDEGPLGPYGDNSDISSILRTPLSKRDPTVEGMLNATEGSLHRLEKRAGPVPNQSHKTCSICGQAKTISYPAFPNLNQYPNSVVDFDLYEPQVMKYLHNSSASCTNWAVQRHESIDMQYDSTIRGAEHPYKAQSISMFFENHPGNYLNPGRHDCGSVLQLLMRELDTKNRPNRLSVFLARPNRMKGTLAGHKTAANVNFGMIFAYWNILVIWDSFCNSYNGMRTAFLSFDVSWNSAHPNDPSDLADNLRIVAQNGRTQAMSLYNRRKQIGALYGAWWTAKWWAVFSIPLGQSQYAYIKLDRSSRNLQ</sequence>
<dbReference type="OrthoDB" id="3675060at2759"/>
<dbReference type="GeneID" id="19138443"/>
<reference evidence="1 2" key="1">
    <citation type="journal article" date="2012" name="PLoS Pathog.">
        <title>Diverse lifestyles and strategies of plant pathogenesis encoded in the genomes of eighteen Dothideomycetes fungi.</title>
        <authorList>
            <person name="Ohm R.A."/>
            <person name="Feau N."/>
            <person name="Henrissat B."/>
            <person name="Schoch C.L."/>
            <person name="Horwitz B.A."/>
            <person name="Barry K.W."/>
            <person name="Condon B.J."/>
            <person name="Copeland A.C."/>
            <person name="Dhillon B."/>
            <person name="Glaser F."/>
            <person name="Hesse C.N."/>
            <person name="Kosti I."/>
            <person name="LaButti K."/>
            <person name="Lindquist E.A."/>
            <person name="Lucas S."/>
            <person name="Salamov A.A."/>
            <person name="Bradshaw R.E."/>
            <person name="Ciuffetti L."/>
            <person name="Hamelin R.C."/>
            <person name="Kema G.H.J."/>
            <person name="Lawrence C."/>
            <person name="Scott J.A."/>
            <person name="Spatafora J.W."/>
            <person name="Turgeon B.G."/>
            <person name="de Wit P.J.G.M."/>
            <person name="Zhong S."/>
            <person name="Goodwin S.B."/>
            <person name="Grigoriev I.V."/>
        </authorList>
    </citation>
    <scope>NUCLEOTIDE SEQUENCE [LARGE SCALE GENOMIC DNA]</scope>
    <source>
        <strain evidence="2">ND90Pr / ATCC 201652</strain>
    </source>
</reference>
<dbReference type="KEGG" id="bsc:COCSADRAFT_356608"/>
<evidence type="ECO:0000313" key="1">
    <source>
        <dbReference type="EMBL" id="EMD65231.1"/>
    </source>
</evidence>
<dbReference type="RefSeq" id="XP_007699690.1">
    <property type="nucleotide sequence ID" value="XM_007701500.1"/>
</dbReference>
<protein>
    <submittedName>
        <fullName evidence="1">Uncharacterized protein</fullName>
    </submittedName>
</protein>
<name>M2T7M9_COCSN</name>
<reference evidence="2" key="2">
    <citation type="journal article" date="2013" name="PLoS Genet.">
        <title>Comparative genome structure, secondary metabolite, and effector coding capacity across Cochliobolus pathogens.</title>
        <authorList>
            <person name="Condon B.J."/>
            <person name="Leng Y."/>
            <person name="Wu D."/>
            <person name="Bushley K.E."/>
            <person name="Ohm R.A."/>
            <person name="Otillar R."/>
            <person name="Martin J."/>
            <person name="Schackwitz W."/>
            <person name="Grimwood J."/>
            <person name="MohdZainudin N."/>
            <person name="Xue C."/>
            <person name="Wang R."/>
            <person name="Manning V.A."/>
            <person name="Dhillon B."/>
            <person name="Tu Z.J."/>
            <person name="Steffenson B.J."/>
            <person name="Salamov A."/>
            <person name="Sun H."/>
            <person name="Lowry S."/>
            <person name="LaButti K."/>
            <person name="Han J."/>
            <person name="Copeland A."/>
            <person name="Lindquist E."/>
            <person name="Barry K."/>
            <person name="Schmutz J."/>
            <person name="Baker S.E."/>
            <person name="Ciuffetti L.M."/>
            <person name="Grigoriev I.V."/>
            <person name="Zhong S."/>
            <person name="Turgeon B.G."/>
        </authorList>
    </citation>
    <scope>NUCLEOTIDE SEQUENCE [LARGE SCALE GENOMIC DNA]</scope>
    <source>
        <strain evidence="2">ND90Pr / ATCC 201652</strain>
    </source>
</reference>
<dbReference type="AlphaFoldDB" id="M2T7M9"/>
<keyword evidence="2" id="KW-1185">Reference proteome</keyword>
<dbReference type="eggNOG" id="ENOG502SM2C">
    <property type="taxonomic scope" value="Eukaryota"/>
</dbReference>
<organism evidence="1 2">
    <name type="scientific">Cochliobolus sativus (strain ND90Pr / ATCC 201652)</name>
    <name type="common">Common root rot and spot blotch fungus</name>
    <name type="synonym">Bipolaris sorokiniana</name>
    <dbReference type="NCBI Taxonomy" id="665912"/>
    <lineage>
        <taxon>Eukaryota</taxon>
        <taxon>Fungi</taxon>
        <taxon>Dikarya</taxon>
        <taxon>Ascomycota</taxon>
        <taxon>Pezizomycotina</taxon>
        <taxon>Dothideomycetes</taxon>
        <taxon>Pleosporomycetidae</taxon>
        <taxon>Pleosporales</taxon>
        <taxon>Pleosporineae</taxon>
        <taxon>Pleosporaceae</taxon>
        <taxon>Bipolaris</taxon>
    </lineage>
</organism>
<dbReference type="OMA" id="SCTNWAV"/>
<evidence type="ECO:0000313" key="2">
    <source>
        <dbReference type="Proteomes" id="UP000016934"/>
    </source>
</evidence>
<dbReference type="Proteomes" id="UP000016934">
    <property type="component" value="Unassembled WGS sequence"/>
</dbReference>
<proteinExistence type="predicted"/>